<dbReference type="Pfam" id="PF04865">
    <property type="entry name" value="Baseplate_J"/>
    <property type="match status" value="1"/>
</dbReference>
<evidence type="ECO:0000313" key="4">
    <source>
        <dbReference type="Proteomes" id="UP000033000"/>
    </source>
</evidence>
<dbReference type="InterPro" id="IPR058530">
    <property type="entry name" value="Baseplate_J-like_C"/>
</dbReference>
<reference evidence="3 4" key="1">
    <citation type="journal article" date="2015" name="Arch. Virol.">
        <title>Complete genome sequence and phylogenetic position of the Bacillus cereus group phage JBP901.</title>
        <authorList>
            <person name="Asare P.T."/>
            <person name="Ryu S."/>
            <person name="Kim K.P."/>
        </authorList>
    </citation>
    <scope>NUCLEOTIDE SEQUENCE [LARGE SCALE GENOMIC DNA]</scope>
</reference>
<accession>A0A0E3DF61</accession>
<evidence type="ECO:0000259" key="2">
    <source>
        <dbReference type="Pfam" id="PF26079"/>
    </source>
</evidence>
<dbReference type="Pfam" id="PF26079">
    <property type="entry name" value="Baseplate_J_C"/>
    <property type="match status" value="1"/>
</dbReference>
<dbReference type="EMBL" id="KJ676859">
    <property type="protein sequence ID" value="AID17881.1"/>
    <property type="molecule type" value="Genomic_DNA"/>
</dbReference>
<organism evidence="3 4">
    <name type="scientific">Bacillus phage JBP901</name>
    <dbReference type="NCBI Taxonomy" id="1498212"/>
    <lineage>
        <taxon>Viruses</taxon>
        <taxon>Duplodnaviria</taxon>
        <taxon>Heunggongvirae</taxon>
        <taxon>Uroviricota</taxon>
        <taxon>Caudoviricetes</taxon>
        <taxon>Herelleviridae</taxon>
        <taxon>Bastillevirinae</taxon>
        <taxon>Caeruleovirus</taxon>
        <taxon>Caeruleovirus JBP901</taxon>
    </lineage>
</organism>
<dbReference type="InterPro" id="IPR052399">
    <property type="entry name" value="Phage_Baseplate_Assmbl_Protein"/>
</dbReference>
<evidence type="ECO:0000259" key="1">
    <source>
        <dbReference type="Pfam" id="PF04865"/>
    </source>
</evidence>
<dbReference type="Proteomes" id="UP000033000">
    <property type="component" value="Segment"/>
</dbReference>
<proteinExistence type="predicted"/>
<dbReference type="RefSeq" id="YP_009149207.1">
    <property type="nucleotide sequence ID" value="NC_027352.1"/>
</dbReference>
<dbReference type="PANTHER" id="PTHR37829:SF3">
    <property type="entry name" value="PROTEIN JAYE-RELATED"/>
    <property type="match status" value="1"/>
</dbReference>
<dbReference type="KEGG" id="vg:24723148"/>
<dbReference type="PANTHER" id="PTHR37829">
    <property type="entry name" value="PHAGE-LIKE ELEMENT PBSX PROTEIN XKDT"/>
    <property type="match status" value="1"/>
</dbReference>
<protein>
    <submittedName>
        <fullName evidence="3">Putative baseplate protein I</fullName>
    </submittedName>
</protein>
<feature type="domain" description="Baseplate protein J-like barrel" evidence="1">
    <location>
        <begin position="84"/>
        <end position="169"/>
    </location>
</feature>
<dbReference type="OrthoDB" id="4066at10239"/>
<evidence type="ECO:0000313" key="3">
    <source>
        <dbReference type="EMBL" id="AID17881.1"/>
    </source>
</evidence>
<keyword evidence="4" id="KW-1185">Reference proteome</keyword>
<dbReference type="GeneID" id="24723148"/>
<dbReference type="InterPro" id="IPR006949">
    <property type="entry name" value="Barrel_Baseplate_J-like"/>
</dbReference>
<sequence>MRYKQMTEIYGRLVDHTITNTNKINDFSIGSAIRAIYEATAREIEQLYILTEENIREAIASGVYASFGFQREPAQRAYGKVQLVFHNAVQQTLPLPRGTRFTSSLADYTMTYETVEDYYIPQGTVTAEVQIFCTIPGEIGNVPNNVINIMMTPLANIKTVTNAQAFQTGQDEEPLDELKSRFRSYIESLSKGTIPALEYGTRSVTEISGVWIDEQTGIVYIYAHDRNGDLPDLVRDKVIATLQNYRAAGIPVVVRPVVRRAVNIDVTIALTDKTAITKALQDKIATEISRYLNNMQTSQSVILSDLSSVIKGLDRRLIYDITFNDPKANVIVAGNEVVRAGTVKVTLV</sequence>
<name>A0A0E3DF61_9CAUD</name>
<gene>
    <name evidence="3" type="ORF">JBP901_gp169</name>
</gene>
<feature type="domain" description="Baseplate J-like C-terminal" evidence="2">
    <location>
        <begin position="263"/>
        <end position="346"/>
    </location>
</feature>